<dbReference type="PANTHER" id="PTHR24410">
    <property type="entry name" value="HL07962P-RELATED"/>
    <property type="match status" value="1"/>
</dbReference>
<dbReference type="Proteomes" id="UP000615446">
    <property type="component" value="Unassembled WGS sequence"/>
</dbReference>
<comment type="caution">
    <text evidence="3">The sequence shown here is derived from an EMBL/GenBank/DDBJ whole genome shotgun (WGS) entry which is preliminary data.</text>
</comment>
<feature type="domain" description="BTB" evidence="1">
    <location>
        <begin position="23"/>
        <end position="96"/>
    </location>
</feature>
<feature type="domain" description="TLDc" evidence="2">
    <location>
        <begin position="302"/>
        <end position="479"/>
    </location>
</feature>
<dbReference type="InterPro" id="IPR011333">
    <property type="entry name" value="SKP1/BTB/POZ_sf"/>
</dbReference>
<sequence>MSTQFFSKLSKNYIELLKEDEYYDITIEVGEDPNVKVFRAHMNILCYRSPYLKRTLASNKKNYDNRLVHIKLPRISSDIFQIILEYIYGGILSLNDQNILDIINILIAADLLRLQELVDYLQSYLIENNLKWTEQYFVFIQHISSQSNNLLELQEFCTYLMAKSPDKLLKSFDFTSLSEKSLISLIKRDDLQMKEIEVWEYVLKWGLAQNPTLISDPGTWSDNDFVIMKITLQRCLPLVRFFSLSSKEFSRKVRPYQKLLNNQLYEDLLNFHLDPEIVTTHNILRPRKAVQFNNAAQIIDSRIVNSSIVSTVSRWIDKIIIDDDNVNKLYLPYKFELLLRGSRDGFTPKRFHVLCDDKPNTVIFIKVNGTKEILGGYNPIIWKSHGSSLGDKVKDSFIFSFKNNNVKSAIISNVQNKDKAFHYSINHGPHFGSDIILYSTKGEFSDYDYIRCRKYYYERNIRDTEKQFSIEEYEIFQITKR</sequence>
<evidence type="ECO:0000313" key="4">
    <source>
        <dbReference type="Proteomes" id="UP000615446"/>
    </source>
</evidence>
<dbReference type="InterPro" id="IPR006571">
    <property type="entry name" value="TLDc_dom"/>
</dbReference>
<dbReference type="Pfam" id="PF07707">
    <property type="entry name" value="BACK"/>
    <property type="match status" value="1"/>
</dbReference>
<organism evidence="3 4">
    <name type="scientific">Rhizophagus clarus</name>
    <dbReference type="NCBI Taxonomy" id="94130"/>
    <lineage>
        <taxon>Eukaryota</taxon>
        <taxon>Fungi</taxon>
        <taxon>Fungi incertae sedis</taxon>
        <taxon>Mucoromycota</taxon>
        <taxon>Glomeromycotina</taxon>
        <taxon>Glomeromycetes</taxon>
        <taxon>Glomerales</taxon>
        <taxon>Glomeraceae</taxon>
        <taxon>Rhizophagus</taxon>
    </lineage>
</organism>
<dbReference type="Gene3D" id="3.30.710.10">
    <property type="entry name" value="Potassium Channel Kv1.1, Chain A"/>
    <property type="match status" value="1"/>
</dbReference>
<proteinExistence type="predicted"/>
<dbReference type="InterPro" id="IPR011705">
    <property type="entry name" value="BACK"/>
</dbReference>
<dbReference type="Pfam" id="PF07534">
    <property type="entry name" value="TLD"/>
    <property type="match status" value="1"/>
</dbReference>
<reference evidence="3" key="1">
    <citation type="submission" date="2019-10" db="EMBL/GenBank/DDBJ databases">
        <title>Conservation and host-specific expression of non-tandemly repeated heterogenous ribosome RNA gene in arbuscular mycorrhizal fungi.</title>
        <authorList>
            <person name="Maeda T."/>
            <person name="Kobayashi Y."/>
            <person name="Nakagawa T."/>
            <person name="Ezawa T."/>
            <person name="Yamaguchi K."/>
            <person name="Bino T."/>
            <person name="Nishimoto Y."/>
            <person name="Shigenobu S."/>
            <person name="Kawaguchi M."/>
        </authorList>
    </citation>
    <scope>NUCLEOTIDE SEQUENCE</scope>
    <source>
        <strain evidence="3">HR1</strain>
    </source>
</reference>
<evidence type="ECO:0000259" key="2">
    <source>
        <dbReference type="PROSITE" id="PS51886"/>
    </source>
</evidence>
<dbReference type="CDD" id="cd18186">
    <property type="entry name" value="BTB_POZ_ZBTB_KLHL-like"/>
    <property type="match status" value="1"/>
</dbReference>
<evidence type="ECO:0008006" key="5">
    <source>
        <dbReference type="Google" id="ProtNLM"/>
    </source>
</evidence>
<dbReference type="Pfam" id="PF00651">
    <property type="entry name" value="BTB"/>
    <property type="match status" value="1"/>
</dbReference>
<dbReference type="Gene3D" id="1.25.40.420">
    <property type="match status" value="1"/>
</dbReference>
<dbReference type="PROSITE" id="PS51886">
    <property type="entry name" value="TLDC"/>
    <property type="match status" value="1"/>
</dbReference>
<dbReference type="PROSITE" id="PS50097">
    <property type="entry name" value="BTB"/>
    <property type="match status" value="1"/>
</dbReference>
<gene>
    <name evidence="3" type="ORF">RCL2_002024400</name>
</gene>
<dbReference type="EMBL" id="BLAL01000228">
    <property type="protein sequence ID" value="GES93501.1"/>
    <property type="molecule type" value="Genomic_DNA"/>
</dbReference>
<evidence type="ECO:0000259" key="1">
    <source>
        <dbReference type="PROSITE" id="PS50097"/>
    </source>
</evidence>
<evidence type="ECO:0000313" key="3">
    <source>
        <dbReference type="EMBL" id="GES93501.1"/>
    </source>
</evidence>
<dbReference type="SUPFAM" id="SSF54695">
    <property type="entry name" value="POZ domain"/>
    <property type="match status" value="1"/>
</dbReference>
<dbReference type="PANTHER" id="PTHR24410:SF23">
    <property type="entry name" value="BTB DOMAIN-CONTAINING PROTEIN-RELATED"/>
    <property type="match status" value="1"/>
</dbReference>
<dbReference type="AlphaFoldDB" id="A0A8H3QVJ8"/>
<dbReference type="InterPro" id="IPR000210">
    <property type="entry name" value="BTB/POZ_dom"/>
</dbReference>
<name>A0A8H3QVJ8_9GLOM</name>
<protein>
    <recommendedName>
        <fullName evidence="5">BTB domain-containing protein</fullName>
    </recommendedName>
</protein>
<dbReference type="SMART" id="SM00875">
    <property type="entry name" value="BACK"/>
    <property type="match status" value="1"/>
</dbReference>
<accession>A0A8H3QVJ8</accession>
<dbReference type="SMART" id="SM00225">
    <property type="entry name" value="BTB"/>
    <property type="match status" value="1"/>
</dbReference>
<dbReference type="InterPro" id="IPR051481">
    <property type="entry name" value="BTB-POZ/Galectin-3-binding"/>
</dbReference>